<feature type="region of interest" description="Disordered" evidence="1">
    <location>
        <begin position="1"/>
        <end position="109"/>
    </location>
</feature>
<reference evidence="2" key="1">
    <citation type="submission" date="2016-11" db="EMBL/GenBank/DDBJ databases">
        <title>The genome of Nicotiana attenuata.</title>
        <authorList>
            <person name="Xu S."/>
            <person name="Brockmoeller T."/>
            <person name="Gaquerel E."/>
            <person name="Navarro A."/>
            <person name="Kuhl H."/>
            <person name="Gase K."/>
            <person name="Ling Z."/>
            <person name="Zhou W."/>
            <person name="Kreitzer C."/>
            <person name="Stanke M."/>
            <person name="Tang H."/>
            <person name="Lyons E."/>
            <person name="Pandey P."/>
            <person name="Pandey S.P."/>
            <person name="Timmermann B."/>
            <person name="Baldwin I.T."/>
        </authorList>
    </citation>
    <scope>NUCLEOTIDE SEQUENCE [LARGE SCALE GENOMIC DNA]</scope>
    <source>
        <strain evidence="2">UT</strain>
    </source>
</reference>
<evidence type="ECO:0000313" key="2">
    <source>
        <dbReference type="EMBL" id="OIT06535.1"/>
    </source>
</evidence>
<keyword evidence="3" id="KW-1185">Reference proteome</keyword>
<comment type="caution">
    <text evidence="2">The sequence shown here is derived from an EMBL/GenBank/DDBJ whole genome shotgun (WGS) entry which is preliminary data.</text>
</comment>
<protein>
    <submittedName>
        <fullName evidence="2">Uncharacterized protein</fullName>
    </submittedName>
</protein>
<feature type="compositionally biased region" description="Low complexity" evidence="1">
    <location>
        <begin position="10"/>
        <end position="20"/>
    </location>
</feature>
<dbReference type="InterPro" id="IPR004252">
    <property type="entry name" value="Probable_transposase_24"/>
</dbReference>
<feature type="region of interest" description="Disordered" evidence="1">
    <location>
        <begin position="375"/>
        <end position="397"/>
    </location>
</feature>
<organism evidence="2 3">
    <name type="scientific">Nicotiana attenuata</name>
    <name type="common">Coyote tobacco</name>
    <dbReference type="NCBI Taxonomy" id="49451"/>
    <lineage>
        <taxon>Eukaryota</taxon>
        <taxon>Viridiplantae</taxon>
        <taxon>Streptophyta</taxon>
        <taxon>Embryophyta</taxon>
        <taxon>Tracheophyta</taxon>
        <taxon>Spermatophyta</taxon>
        <taxon>Magnoliopsida</taxon>
        <taxon>eudicotyledons</taxon>
        <taxon>Gunneridae</taxon>
        <taxon>Pentapetalae</taxon>
        <taxon>asterids</taxon>
        <taxon>lamiids</taxon>
        <taxon>Solanales</taxon>
        <taxon>Solanaceae</taxon>
        <taxon>Nicotianoideae</taxon>
        <taxon>Nicotianeae</taxon>
        <taxon>Nicotiana</taxon>
    </lineage>
</organism>
<dbReference type="STRING" id="49451.A0A1J6J9R2"/>
<evidence type="ECO:0000256" key="1">
    <source>
        <dbReference type="SAM" id="MobiDB-lite"/>
    </source>
</evidence>
<dbReference type="EMBL" id="MJEQ01037184">
    <property type="protein sequence ID" value="OIT06535.1"/>
    <property type="molecule type" value="Genomic_DNA"/>
</dbReference>
<gene>
    <name evidence="2" type="ORF">A4A49_51032</name>
</gene>
<sequence>MPRGRGRGSAGRVGKSSVRGNFPTRENMPNVPIPTISPQQGGTSSSGRPDHINQVQTLGPSSTPPIQTSGHGSTPTINLEPSPNTPKQRNTIGEGTSSQSNIIGETECRSTRRPRTLLTISPTGLEPSFECSDCITKCFKHELDPNGINWKSVSNEIKQLFWRIQEGSLLGFFKVQLDTIPNNVRESWLRLWKYPKCVEKSEINAKNHCGGSGVATGTHTGGSINVGEHCKRLAVKKGRDPTPSEFHLHVHTYGNDGKSFVAEKARIVHEKYQEILQQQTQTQSDIDQCKAYYQAAGGQKKRRVYALGSQAKCYYGPNLDGSFGSDATSSATPPNAQSTSTGNLDELVMRLIPALTYHIVPVIVDRVRELVSLPSHQPNTDLTNRPLGVTPTVPTSSTAANFDEVHALGSDDDRNSPASHR</sequence>
<proteinExistence type="predicted"/>
<dbReference type="AlphaFoldDB" id="A0A1J6J9R2"/>
<dbReference type="Gramene" id="OIT06535">
    <property type="protein sequence ID" value="OIT06535"/>
    <property type="gene ID" value="A4A49_51032"/>
</dbReference>
<dbReference type="Proteomes" id="UP000187609">
    <property type="component" value="Unassembled WGS sequence"/>
</dbReference>
<feature type="compositionally biased region" description="Polar residues" evidence="1">
    <location>
        <begin position="36"/>
        <end position="103"/>
    </location>
</feature>
<evidence type="ECO:0000313" key="3">
    <source>
        <dbReference type="Proteomes" id="UP000187609"/>
    </source>
</evidence>
<name>A0A1J6J9R2_NICAT</name>
<accession>A0A1J6J9R2</accession>
<dbReference type="OMA" id="FPTRENM"/>
<dbReference type="Pfam" id="PF03004">
    <property type="entry name" value="Transposase_24"/>
    <property type="match status" value="1"/>
</dbReference>